<gene>
    <name evidence="5" type="ORF">I8J30_27675</name>
</gene>
<dbReference type="CDD" id="cd07377">
    <property type="entry name" value="WHTH_GntR"/>
    <property type="match status" value="1"/>
</dbReference>
<evidence type="ECO:0000256" key="1">
    <source>
        <dbReference type="ARBA" id="ARBA00023015"/>
    </source>
</evidence>
<dbReference type="InterPro" id="IPR036388">
    <property type="entry name" value="WH-like_DNA-bd_sf"/>
</dbReference>
<dbReference type="Proteomes" id="UP000673394">
    <property type="component" value="Unassembled WGS sequence"/>
</dbReference>
<keyword evidence="2" id="KW-0238">DNA-binding</keyword>
<dbReference type="RefSeq" id="WP_210663714.1">
    <property type="nucleotide sequence ID" value="NZ_JAGKSP010000018.1"/>
</dbReference>
<keyword evidence="3" id="KW-0804">Transcription</keyword>
<dbReference type="PRINTS" id="PR00035">
    <property type="entry name" value="HTHGNTR"/>
</dbReference>
<dbReference type="Gene3D" id="1.10.10.10">
    <property type="entry name" value="Winged helix-like DNA-binding domain superfamily/Winged helix DNA-binding domain"/>
    <property type="match status" value="1"/>
</dbReference>
<dbReference type="PANTHER" id="PTHR43537:SF5">
    <property type="entry name" value="UXU OPERON TRANSCRIPTIONAL REGULATOR"/>
    <property type="match status" value="1"/>
</dbReference>
<evidence type="ECO:0000256" key="3">
    <source>
        <dbReference type="ARBA" id="ARBA00023163"/>
    </source>
</evidence>
<reference evidence="5 6" key="1">
    <citation type="submission" date="2021-04" db="EMBL/GenBank/DDBJ databases">
        <title>Paenibacillus sp. DLE-14 whole genome sequence.</title>
        <authorList>
            <person name="Ham Y.J."/>
        </authorList>
    </citation>
    <scope>NUCLEOTIDE SEQUENCE [LARGE SCALE GENOMIC DNA]</scope>
    <source>
        <strain evidence="5 6">DLE-14</strain>
    </source>
</reference>
<protein>
    <submittedName>
        <fullName evidence="5">GntR family transcriptional regulator</fullName>
    </submittedName>
</protein>
<evidence type="ECO:0000256" key="2">
    <source>
        <dbReference type="ARBA" id="ARBA00023125"/>
    </source>
</evidence>
<evidence type="ECO:0000313" key="6">
    <source>
        <dbReference type="Proteomes" id="UP000673394"/>
    </source>
</evidence>
<feature type="domain" description="HTH gntR-type" evidence="4">
    <location>
        <begin position="8"/>
        <end position="75"/>
    </location>
</feature>
<name>A0ABS5CKV8_9BACL</name>
<evidence type="ECO:0000313" key="5">
    <source>
        <dbReference type="EMBL" id="MBP3966492.1"/>
    </source>
</evidence>
<organism evidence="5 6">
    <name type="scientific">Paenibacillus lignilyticus</name>
    <dbReference type="NCBI Taxonomy" id="1172615"/>
    <lineage>
        <taxon>Bacteria</taxon>
        <taxon>Bacillati</taxon>
        <taxon>Bacillota</taxon>
        <taxon>Bacilli</taxon>
        <taxon>Bacillales</taxon>
        <taxon>Paenibacillaceae</taxon>
        <taxon>Paenibacillus</taxon>
    </lineage>
</organism>
<sequence length="219" mass="24715">MHLPIPRRSLRDEAYHIIYEQIIGGALPKGTVTSEVQLSRQLDMSRTPVRAALQQLENEGFLRIIPKHGVLVLDSSAQRVGDLLELLTALLLYAVTSVRLRDEEALGELSRRLVNELESLLAEGDEPAPEAGGELALCQFEYNFVSRVIALSHNQEMQQTLANSASRLLWTGNKKRWVAPYRLEMGDTLHTLLSRLTSGTDSFIEALNRYLHMLKKTWI</sequence>
<dbReference type="SMART" id="SM00345">
    <property type="entry name" value="HTH_GNTR"/>
    <property type="match status" value="1"/>
</dbReference>
<keyword evidence="1" id="KW-0805">Transcription regulation</keyword>
<dbReference type="InterPro" id="IPR000524">
    <property type="entry name" value="Tscrpt_reg_HTH_GntR"/>
</dbReference>
<dbReference type="PROSITE" id="PS50949">
    <property type="entry name" value="HTH_GNTR"/>
    <property type="match status" value="1"/>
</dbReference>
<dbReference type="Pfam" id="PF00392">
    <property type="entry name" value="GntR"/>
    <property type="match status" value="1"/>
</dbReference>
<evidence type="ECO:0000259" key="4">
    <source>
        <dbReference type="PROSITE" id="PS50949"/>
    </source>
</evidence>
<dbReference type="InterPro" id="IPR036390">
    <property type="entry name" value="WH_DNA-bd_sf"/>
</dbReference>
<accession>A0ABS5CKV8</accession>
<dbReference type="PANTHER" id="PTHR43537">
    <property type="entry name" value="TRANSCRIPTIONAL REGULATOR, GNTR FAMILY"/>
    <property type="match status" value="1"/>
</dbReference>
<dbReference type="EMBL" id="JAGKSP010000018">
    <property type="protein sequence ID" value="MBP3966492.1"/>
    <property type="molecule type" value="Genomic_DNA"/>
</dbReference>
<proteinExistence type="predicted"/>
<keyword evidence="6" id="KW-1185">Reference proteome</keyword>
<dbReference type="SUPFAM" id="SSF46785">
    <property type="entry name" value="Winged helix' DNA-binding domain"/>
    <property type="match status" value="1"/>
</dbReference>
<comment type="caution">
    <text evidence="5">The sequence shown here is derived from an EMBL/GenBank/DDBJ whole genome shotgun (WGS) entry which is preliminary data.</text>
</comment>